<dbReference type="PANTHER" id="PTHR43649">
    <property type="entry name" value="ARABINOSE-BINDING PROTEIN-RELATED"/>
    <property type="match status" value="1"/>
</dbReference>
<comment type="similarity">
    <text evidence="1">Belongs to the bacterial solute-binding protein 1 family.</text>
</comment>
<evidence type="ECO:0000256" key="2">
    <source>
        <dbReference type="ARBA" id="ARBA00022448"/>
    </source>
</evidence>
<accession>A0A4V6PIB5</accession>
<keyword evidence="3" id="KW-0732">Signal</keyword>
<comment type="caution">
    <text evidence="4">The sequence shown here is derived from an EMBL/GenBank/DDBJ whole genome shotgun (WGS) entry which is preliminary data.</text>
</comment>
<evidence type="ECO:0000256" key="3">
    <source>
        <dbReference type="SAM" id="SignalP"/>
    </source>
</evidence>
<dbReference type="InterPro" id="IPR050490">
    <property type="entry name" value="Bact_solute-bd_prot1"/>
</dbReference>
<dbReference type="InterPro" id="IPR006059">
    <property type="entry name" value="SBP"/>
</dbReference>
<dbReference type="PROSITE" id="PS51257">
    <property type="entry name" value="PROKAR_LIPOPROTEIN"/>
    <property type="match status" value="1"/>
</dbReference>
<feature type="signal peptide" evidence="3">
    <location>
        <begin position="1"/>
        <end position="31"/>
    </location>
</feature>
<gene>
    <name evidence="4" type="ORF">E1757_34460</name>
</gene>
<keyword evidence="2" id="KW-0813">Transport</keyword>
<dbReference type="Proteomes" id="UP000295636">
    <property type="component" value="Unassembled WGS sequence"/>
</dbReference>
<dbReference type="SUPFAM" id="SSF53850">
    <property type="entry name" value="Periplasmic binding protein-like II"/>
    <property type="match status" value="1"/>
</dbReference>
<evidence type="ECO:0000313" key="5">
    <source>
        <dbReference type="Proteomes" id="UP000295636"/>
    </source>
</evidence>
<sequence>MSHKVKIVSTIMATLMILAGCGGGSSSTTTATTTATDGTAAKKAADTGSANNSAANKPKEPVTIKFVTLGSGGTEPAAFKELFEQYEKASGNKVDLQILPDVSLYENMIKTRFATNDAPDMFYFFAGPNVNITLQAEKNLMEMTNEDYVKRLTPAVKDFYTVNGKMYGIPWGIYNAMGVLYNKKVFTDLGLSVPQNYQELLAAAEKIKGAGITPFYEAVKTGWPTQVFPLASFQSFVLPTIGGMEGVKKLKENTMRFTDIPELKKVFERHYELKTKGYFNSDLLSGTYENQQEALTTGKAAMVFQADWMMPIIAQRFPDKVKDIGFFPLPSDKGPGTISLYPPKQLLVTKTSKNADAAMDLTRFLTKPESFKIWYKHNPGIPVYNGIETTLVPAQQDIYKYINDGNGIIQIQLQLNAGVFDFDKITQELLIKGDADKAVKSMDENYRQDGKNKKIPGF</sequence>
<dbReference type="AlphaFoldDB" id="A0A4V6PIB5"/>
<name>A0A4V6PIB5_9BACL</name>
<dbReference type="Pfam" id="PF01547">
    <property type="entry name" value="SBP_bac_1"/>
    <property type="match status" value="1"/>
</dbReference>
<reference evidence="4 5" key="1">
    <citation type="submission" date="2019-03" db="EMBL/GenBank/DDBJ databases">
        <title>This is whole genome sequence of Paenibacillus sp MS74 strain.</title>
        <authorList>
            <person name="Trinh H.N."/>
        </authorList>
    </citation>
    <scope>NUCLEOTIDE SEQUENCE [LARGE SCALE GENOMIC DNA]</scope>
    <source>
        <strain evidence="4 5">MS74</strain>
    </source>
</reference>
<keyword evidence="5" id="KW-1185">Reference proteome</keyword>
<protein>
    <submittedName>
        <fullName evidence="4">Extracellular solute-binding protein</fullName>
    </submittedName>
</protein>
<dbReference type="Gene3D" id="3.40.190.10">
    <property type="entry name" value="Periplasmic binding protein-like II"/>
    <property type="match status" value="2"/>
</dbReference>
<evidence type="ECO:0000313" key="4">
    <source>
        <dbReference type="EMBL" id="TDF89808.1"/>
    </source>
</evidence>
<feature type="chain" id="PRO_5038831188" evidence="3">
    <location>
        <begin position="32"/>
        <end position="458"/>
    </location>
</feature>
<proteinExistence type="inferred from homology"/>
<evidence type="ECO:0000256" key="1">
    <source>
        <dbReference type="ARBA" id="ARBA00008520"/>
    </source>
</evidence>
<dbReference type="PANTHER" id="PTHR43649:SF29">
    <property type="entry name" value="OSMOPROTECTIVE COMPOUNDS-BINDING PROTEIN GGTB"/>
    <property type="match status" value="1"/>
</dbReference>
<dbReference type="EMBL" id="SMRT01000035">
    <property type="protein sequence ID" value="TDF89808.1"/>
    <property type="molecule type" value="Genomic_DNA"/>
</dbReference>
<organism evidence="4 5">
    <name type="scientific">Paenibacillus piri</name>
    <dbReference type="NCBI Taxonomy" id="2547395"/>
    <lineage>
        <taxon>Bacteria</taxon>
        <taxon>Bacillati</taxon>
        <taxon>Bacillota</taxon>
        <taxon>Bacilli</taxon>
        <taxon>Bacillales</taxon>
        <taxon>Paenibacillaceae</taxon>
        <taxon>Paenibacillus</taxon>
    </lineage>
</organism>
<dbReference type="OrthoDB" id="9798191at2"/>